<protein>
    <submittedName>
        <fullName evidence="2">Uncharacterized protein</fullName>
    </submittedName>
</protein>
<gene>
    <name evidence="2" type="ORF">PGT21_021602</name>
</gene>
<name>A0A5B0QNF8_PUCGR</name>
<feature type="region of interest" description="Disordered" evidence="1">
    <location>
        <begin position="590"/>
        <end position="616"/>
    </location>
</feature>
<feature type="region of interest" description="Disordered" evidence="1">
    <location>
        <begin position="694"/>
        <end position="787"/>
    </location>
</feature>
<feature type="compositionally biased region" description="Low complexity" evidence="1">
    <location>
        <begin position="414"/>
        <end position="432"/>
    </location>
</feature>
<feature type="compositionally biased region" description="Basic and acidic residues" evidence="1">
    <location>
        <begin position="761"/>
        <end position="770"/>
    </location>
</feature>
<evidence type="ECO:0000256" key="1">
    <source>
        <dbReference type="SAM" id="MobiDB-lite"/>
    </source>
</evidence>
<keyword evidence="3" id="KW-1185">Reference proteome</keyword>
<feature type="region of interest" description="Disordered" evidence="1">
    <location>
        <begin position="404"/>
        <end position="440"/>
    </location>
</feature>
<feature type="compositionally biased region" description="Polar residues" evidence="1">
    <location>
        <begin position="77"/>
        <end position="91"/>
    </location>
</feature>
<organism evidence="2 3">
    <name type="scientific">Puccinia graminis f. sp. tritici</name>
    <dbReference type="NCBI Taxonomy" id="56615"/>
    <lineage>
        <taxon>Eukaryota</taxon>
        <taxon>Fungi</taxon>
        <taxon>Dikarya</taxon>
        <taxon>Basidiomycota</taxon>
        <taxon>Pucciniomycotina</taxon>
        <taxon>Pucciniomycetes</taxon>
        <taxon>Pucciniales</taxon>
        <taxon>Pucciniaceae</taxon>
        <taxon>Puccinia</taxon>
    </lineage>
</organism>
<reference evidence="2 3" key="1">
    <citation type="submission" date="2019-05" db="EMBL/GenBank/DDBJ databases">
        <title>Emergence of the Ug99 lineage of the wheat stem rust pathogen through somatic hybridization.</title>
        <authorList>
            <person name="Li F."/>
            <person name="Upadhyaya N.M."/>
            <person name="Sperschneider J."/>
            <person name="Matny O."/>
            <person name="Nguyen-Phuc H."/>
            <person name="Mago R."/>
            <person name="Raley C."/>
            <person name="Miller M.E."/>
            <person name="Silverstein K.A.T."/>
            <person name="Henningsen E."/>
            <person name="Hirsch C.D."/>
            <person name="Visser B."/>
            <person name="Pretorius Z.A."/>
            <person name="Steffenson B.J."/>
            <person name="Schwessinger B."/>
            <person name="Dodds P.N."/>
            <person name="Figueroa M."/>
        </authorList>
    </citation>
    <scope>NUCLEOTIDE SEQUENCE [LARGE SCALE GENOMIC DNA]</scope>
    <source>
        <strain evidence="2">21-0</strain>
    </source>
</reference>
<evidence type="ECO:0000313" key="2">
    <source>
        <dbReference type="EMBL" id="KAA1114751.1"/>
    </source>
</evidence>
<proteinExistence type="predicted"/>
<dbReference type="AlphaFoldDB" id="A0A5B0QNF8"/>
<feature type="region of interest" description="Disordered" evidence="1">
    <location>
        <begin position="515"/>
        <end position="540"/>
    </location>
</feature>
<evidence type="ECO:0000313" key="3">
    <source>
        <dbReference type="Proteomes" id="UP000324748"/>
    </source>
</evidence>
<comment type="caution">
    <text evidence="2">The sequence shown here is derived from an EMBL/GenBank/DDBJ whole genome shotgun (WGS) entry which is preliminary data.</text>
</comment>
<sequence>MAPDPGPLPSCPNHNQPPVAPAICQAKSSIHRIPLSIVHIRRSHLSDQPITITSFSGMAHSSNGSGQVPPLPFSNPPDGSQESWLGPSQSADRAESFRLFHDNNPCTESQFKAAANATRAYKLAHSNGGPTPPQPDPPRPHLRPIYLDYLVYNRSVASQLGQSSGSKEWDCVTPPTKSETVWKVDLAFYSWAECQREVIKMCGSTREHIEAHLHRLQREGLLKWQCILHRDGLFAQNKNYYVKDDAGFSPFVQAVNNATNKAMIKIIMDDPTRSAKDSEEAKKVADSLALNYADEDTRLALQRVHTRLAANPKADVSAQERGRLVAEITRHIKVKYGCDAESMRVRNPDDPKRSIRVTTDALRAWSRAMLHGAPGVDFDNPPKCKECIPEDVAVLTLDELASKQEARMSRHTRTSSPSKRSSSGSKSPMKSPAVGVPGTPLFLGDKPSGLVFTPARRSASGRILPPRLMPGEALQSVDQSAALARRSSIHTNSASISVNSESEAVRVDLVGAEDYEDLTGPSGHQEDSWRPSTPVEDDVPRDVSTLGTDIEVLPAGTVLRSPSRKLARSPVGDGIVHNFSRLEFERPRSPSRYLSVSPTRKRPGSQASSYPSVDMSNKAPLNELGRALSIDGFLRLCNFTDDDHVPRVLISLSHIRRWDFFLDTNFYVLQKMGFPYPIATQLLKGAKWLEATHVQPSHPGKPTLESSPKLPCSAGPDPKSLPEPAPATHDRDTPPVAGPSRAGLACSTTDGDLPESIPDSSKADDGRPSLDHGGSSLDPDYQPSPKY</sequence>
<feature type="region of interest" description="Disordered" evidence="1">
    <location>
        <begin position="56"/>
        <end position="93"/>
    </location>
</feature>
<accession>A0A5B0QNF8</accession>
<dbReference type="Proteomes" id="UP000324748">
    <property type="component" value="Unassembled WGS sequence"/>
</dbReference>
<dbReference type="OrthoDB" id="10279267at2759"/>
<dbReference type="EMBL" id="VSWC01000014">
    <property type="protein sequence ID" value="KAA1114751.1"/>
    <property type="molecule type" value="Genomic_DNA"/>
</dbReference>
<feature type="compositionally biased region" description="Polar residues" evidence="1">
    <location>
        <begin position="56"/>
        <end position="66"/>
    </location>
</feature>
<feature type="compositionally biased region" description="Polar residues" evidence="1">
    <location>
        <begin position="605"/>
        <end position="615"/>
    </location>
</feature>